<accession>A0AAD7RMT5</accession>
<feature type="region of interest" description="Disordered" evidence="7">
    <location>
        <begin position="42"/>
        <end position="67"/>
    </location>
</feature>
<keyword evidence="2" id="KW-0812">Transmembrane</keyword>
<dbReference type="EMBL" id="JAINUG010000220">
    <property type="protein sequence ID" value="KAJ8386945.1"/>
    <property type="molecule type" value="Genomic_DNA"/>
</dbReference>
<dbReference type="Gene3D" id="1.25.10.10">
    <property type="entry name" value="Leucine-rich Repeat Variant"/>
    <property type="match status" value="1"/>
</dbReference>
<evidence type="ECO:0000256" key="1">
    <source>
        <dbReference type="ARBA" id="ARBA00004572"/>
    </source>
</evidence>
<evidence type="ECO:0000256" key="2">
    <source>
        <dbReference type="ARBA" id="ARBA00022692"/>
    </source>
</evidence>
<evidence type="ECO:0000256" key="5">
    <source>
        <dbReference type="ARBA" id="ARBA00023128"/>
    </source>
</evidence>
<evidence type="ECO:0000313" key="10">
    <source>
        <dbReference type="Proteomes" id="UP001221898"/>
    </source>
</evidence>
<keyword evidence="4" id="KW-1133">Transmembrane helix</keyword>
<evidence type="ECO:0000256" key="6">
    <source>
        <dbReference type="ARBA" id="ARBA00023136"/>
    </source>
</evidence>
<comment type="subcellular location">
    <subcellularLocation>
        <location evidence="1">Mitochondrion outer membrane</location>
        <topology evidence="1">Single-pass membrane protein</topology>
    </subcellularLocation>
</comment>
<protein>
    <recommendedName>
        <fullName evidence="8">Armadillo repeat-containing domain-containing protein</fullName>
    </recommendedName>
</protein>
<dbReference type="Proteomes" id="UP001221898">
    <property type="component" value="Unassembled WGS sequence"/>
</dbReference>
<evidence type="ECO:0000313" key="9">
    <source>
        <dbReference type="EMBL" id="KAJ8386945.1"/>
    </source>
</evidence>
<dbReference type="InterPro" id="IPR051303">
    <property type="entry name" value="Armcx_regulator"/>
</dbReference>
<proteinExistence type="predicted"/>
<feature type="compositionally biased region" description="Low complexity" evidence="7">
    <location>
        <begin position="52"/>
        <end position="64"/>
    </location>
</feature>
<dbReference type="GO" id="GO:0005741">
    <property type="term" value="C:mitochondrial outer membrane"/>
    <property type="evidence" value="ECO:0007669"/>
    <property type="project" value="UniProtKB-SubCell"/>
</dbReference>
<keyword evidence="3" id="KW-1000">Mitochondrion outer membrane</keyword>
<dbReference type="PANTHER" id="PTHR15712:SF23">
    <property type="entry name" value="ARMADILLO REPEAT CONTAINING 10"/>
    <property type="match status" value="1"/>
</dbReference>
<dbReference type="InterPro" id="IPR016024">
    <property type="entry name" value="ARM-type_fold"/>
</dbReference>
<evidence type="ECO:0000256" key="4">
    <source>
        <dbReference type="ARBA" id="ARBA00022989"/>
    </source>
</evidence>
<reference evidence="9" key="1">
    <citation type="journal article" date="2023" name="Science">
        <title>Genome structures resolve the early diversification of teleost fishes.</title>
        <authorList>
            <person name="Parey E."/>
            <person name="Louis A."/>
            <person name="Montfort J."/>
            <person name="Bouchez O."/>
            <person name="Roques C."/>
            <person name="Iampietro C."/>
            <person name="Lluch J."/>
            <person name="Castinel A."/>
            <person name="Donnadieu C."/>
            <person name="Desvignes T."/>
            <person name="Floi Bucao C."/>
            <person name="Jouanno E."/>
            <person name="Wen M."/>
            <person name="Mejri S."/>
            <person name="Dirks R."/>
            <person name="Jansen H."/>
            <person name="Henkel C."/>
            <person name="Chen W.J."/>
            <person name="Zahm M."/>
            <person name="Cabau C."/>
            <person name="Klopp C."/>
            <person name="Thompson A.W."/>
            <person name="Robinson-Rechavi M."/>
            <person name="Braasch I."/>
            <person name="Lecointre G."/>
            <person name="Bobe J."/>
            <person name="Postlethwait J.H."/>
            <person name="Berthelot C."/>
            <person name="Roest Crollius H."/>
            <person name="Guiguen Y."/>
        </authorList>
    </citation>
    <scope>NUCLEOTIDE SEQUENCE</scope>
    <source>
        <strain evidence="9">NC1722</strain>
    </source>
</reference>
<dbReference type="InterPro" id="IPR011989">
    <property type="entry name" value="ARM-like"/>
</dbReference>
<name>A0AAD7RMT5_9TELE</name>
<keyword evidence="10" id="KW-1185">Reference proteome</keyword>
<dbReference type="Pfam" id="PF04826">
    <property type="entry name" value="Arm_2"/>
    <property type="match status" value="1"/>
</dbReference>
<evidence type="ECO:0000256" key="7">
    <source>
        <dbReference type="SAM" id="MobiDB-lite"/>
    </source>
</evidence>
<keyword evidence="5" id="KW-0496">Mitochondrion</keyword>
<comment type="caution">
    <text evidence="9">The sequence shown here is derived from an EMBL/GenBank/DDBJ whole genome shotgun (WGS) entry which is preliminary data.</text>
</comment>
<evidence type="ECO:0000256" key="3">
    <source>
        <dbReference type="ARBA" id="ARBA00022787"/>
    </source>
</evidence>
<dbReference type="PANTHER" id="PTHR15712">
    <property type="entry name" value="ARMADILLO REPEAT CONTAINING PROTEIN"/>
    <property type="match status" value="1"/>
</dbReference>
<evidence type="ECO:0000259" key="8">
    <source>
        <dbReference type="Pfam" id="PF04826"/>
    </source>
</evidence>
<dbReference type="SUPFAM" id="SSF48371">
    <property type="entry name" value="ARM repeat"/>
    <property type="match status" value="1"/>
</dbReference>
<feature type="domain" description="Armadillo repeat-containing" evidence="8">
    <location>
        <begin position="106"/>
        <end position="324"/>
    </location>
</feature>
<keyword evidence="6" id="KW-0472">Membrane</keyword>
<gene>
    <name evidence="9" type="ORF">AAFF_G00165420</name>
</gene>
<dbReference type="InterPro" id="IPR006911">
    <property type="entry name" value="ARM-rpt_dom"/>
</dbReference>
<organism evidence="9 10">
    <name type="scientific">Aldrovandia affinis</name>
    <dbReference type="NCBI Taxonomy" id="143900"/>
    <lineage>
        <taxon>Eukaryota</taxon>
        <taxon>Metazoa</taxon>
        <taxon>Chordata</taxon>
        <taxon>Craniata</taxon>
        <taxon>Vertebrata</taxon>
        <taxon>Euteleostomi</taxon>
        <taxon>Actinopterygii</taxon>
        <taxon>Neopterygii</taxon>
        <taxon>Teleostei</taxon>
        <taxon>Notacanthiformes</taxon>
        <taxon>Halosauridae</taxon>
        <taxon>Aldrovandia</taxon>
    </lineage>
</organism>
<dbReference type="AlphaFoldDB" id="A0AAD7RMT5"/>
<sequence length="355" mass="38215">MGDDDSVIPRLFNTKALLGIVVGAGASYGIYKLVAGGKSAGNNVKKSKNGASESGPESEPSSGGRVALQPGTLLAKVSGLTLLHQSESRAENIPSRDIFSTSPGSLEPRHIQMLLSLLETTPNPSDRIQVLVTLGNAAAFTVNQDLIRELGGLHNIASLLSDPVPDTRVQCLNALNNLSMNVRNQEQLKVYVPQVLELIEMSPVNSDLQLGCLRLLTNLSVTNNHQHLMKDSITLFLSLLVVSNETLQTQVLKVLVNLSANPDMMEDIVQAQAPASLVLLLDSCTNTPVLLRLLTFVGNLRTWTPSAQVAEALRRSKDSLYCVLLAPSSQVHHRLPPLLSHPDGQVETQVARLLT</sequence>